<dbReference type="InterPro" id="IPR005184">
    <property type="entry name" value="DUF306_Meta_HslJ"/>
</dbReference>
<protein>
    <recommendedName>
        <fullName evidence="3">DUF306 domain-containing protein</fullName>
    </recommendedName>
</protein>
<evidence type="ECO:0000313" key="5">
    <source>
        <dbReference type="Proteomes" id="UP000193978"/>
    </source>
</evidence>
<dbReference type="EMBL" id="CP019948">
    <property type="protein sequence ID" value="ARN81766.1"/>
    <property type="molecule type" value="Genomic_DNA"/>
</dbReference>
<dbReference type="Gene3D" id="2.40.128.270">
    <property type="match status" value="1"/>
</dbReference>
<dbReference type="STRING" id="655015.B1812_12515"/>
<gene>
    <name evidence="4" type="ORF">B1812_12515</name>
</gene>
<organism evidence="4 5">
    <name type="scientific">Methylocystis bryophila</name>
    <dbReference type="NCBI Taxonomy" id="655015"/>
    <lineage>
        <taxon>Bacteria</taxon>
        <taxon>Pseudomonadati</taxon>
        <taxon>Pseudomonadota</taxon>
        <taxon>Alphaproteobacteria</taxon>
        <taxon>Hyphomicrobiales</taxon>
        <taxon>Methylocystaceae</taxon>
        <taxon>Methylocystis</taxon>
    </lineage>
</organism>
<evidence type="ECO:0000256" key="2">
    <source>
        <dbReference type="SAM" id="SignalP"/>
    </source>
</evidence>
<dbReference type="AlphaFoldDB" id="A0A1W6MW69"/>
<sequence length="158" mass="17426">MKSLSTTLTLVLCAYALAVAPAEAKKKQQKDEGQQQEETKSEAPPRYTPFPHNLIFNLVDIDGKAPPAEMWLRIDSTGRANGSSGCKNWSGIFAVGPDRFGPRTMPAFTESPCDPAQKAFEQQFWAILLGGPFWDLKGDQLIIKAFKGPGVMHFQRSL</sequence>
<accession>A0A1W6MW69</accession>
<dbReference type="OrthoDB" id="8448699at2"/>
<dbReference type="Proteomes" id="UP000193978">
    <property type="component" value="Chromosome"/>
</dbReference>
<feature type="signal peptide" evidence="2">
    <location>
        <begin position="1"/>
        <end position="24"/>
    </location>
</feature>
<feature type="compositionally biased region" description="Basic and acidic residues" evidence="1">
    <location>
        <begin position="24"/>
        <end position="43"/>
    </location>
</feature>
<feature type="region of interest" description="Disordered" evidence="1">
    <location>
        <begin position="24"/>
        <end position="49"/>
    </location>
</feature>
<dbReference type="Pfam" id="PF03724">
    <property type="entry name" value="META"/>
    <property type="match status" value="1"/>
</dbReference>
<name>A0A1W6MW69_9HYPH</name>
<keyword evidence="2" id="KW-0732">Signal</keyword>
<evidence type="ECO:0000259" key="3">
    <source>
        <dbReference type="Pfam" id="PF03724"/>
    </source>
</evidence>
<reference evidence="4 5" key="1">
    <citation type="submission" date="2017-02" db="EMBL/GenBank/DDBJ databases">
        <authorList>
            <person name="Peterson S.W."/>
        </authorList>
    </citation>
    <scope>NUCLEOTIDE SEQUENCE [LARGE SCALE GENOMIC DNA]</scope>
    <source>
        <strain evidence="4 5">S285</strain>
    </source>
</reference>
<feature type="chain" id="PRO_5010875493" description="DUF306 domain-containing protein" evidence="2">
    <location>
        <begin position="25"/>
        <end position="158"/>
    </location>
</feature>
<evidence type="ECO:0000313" key="4">
    <source>
        <dbReference type="EMBL" id="ARN81766.1"/>
    </source>
</evidence>
<dbReference type="InterPro" id="IPR038670">
    <property type="entry name" value="HslJ-like_sf"/>
</dbReference>
<proteinExistence type="predicted"/>
<evidence type="ECO:0000256" key="1">
    <source>
        <dbReference type="SAM" id="MobiDB-lite"/>
    </source>
</evidence>
<keyword evidence="5" id="KW-1185">Reference proteome</keyword>
<dbReference type="KEGG" id="mbry:B1812_12515"/>
<feature type="domain" description="DUF306" evidence="3">
    <location>
        <begin position="56"/>
        <end position="154"/>
    </location>
</feature>
<dbReference type="RefSeq" id="WP_085771882.1">
    <property type="nucleotide sequence ID" value="NZ_AP027149.1"/>
</dbReference>